<keyword evidence="3" id="KW-1185">Reference proteome</keyword>
<dbReference type="AlphaFoldDB" id="A0A6A4WTY8"/>
<feature type="region of interest" description="Disordered" evidence="1">
    <location>
        <begin position="107"/>
        <end position="126"/>
    </location>
</feature>
<reference evidence="2 3" key="1">
    <citation type="submission" date="2019-07" db="EMBL/GenBank/DDBJ databases">
        <title>Draft genome assembly of a fouling barnacle, Amphibalanus amphitrite (Darwin, 1854): The first reference genome for Thecostraca.</title>
        <authorList>
            <person name="Kim W."/>
        </authorList>
    </citation>
    <scope>NUCLEOTIDE SEQUENCE [LARGE SCALE GENOMIC DNA]</scope>
    <source>
        <strain evidence="2">SNU_AA5</strain>
        <tissue evidence="2">Soma without cirri and trophi</tissue>
    </source>
</reference>
<organism evidence="2 3">
    <name type="scientific">Amphibalanus amphitrite</name>
    <name type="common">Striped barnacle</name>
    <name type="synonym">Balanus amphitrite</name>
    <dbReference type="NCBI Taxonomy" id="1232801"/>
    <lineage>
        <taxon>Eukaryota</taxon>
        <taxon>Metazoa</taxon>
        <taxon>Ecdysozoa</taxon>
        <taxon>Arthropoda</taxon>
        <taxon>Crustacea</taxon>
        <taxon>Multicrustacea</taxon>
        <taxon>Cirripedia</taxon>
        <taxon>Thoracica</taxon>
        <taxon>Thoracicalcarea</taxon>
        <taxon>Balanomorpha</taxon>
        <taxon>Balanoidea</taxon>
        <taxon>Balanidae</taxon>
        <taxon>Amphibalaninae</taxon>
        <taxon>Amphibalanus</taxon>
    </lineage>
</organism>
<name>A0A6A4WTY8_AMPAM</name>
<comment type="caution">
    <text evidence="2">The sequence shown here is derived from an EMBL/GenBank/DDBJ whole genome shotgun (WGS) entry which is preliminary data.</text>
</comment>
<evidence type="ECO:0000313" key="2">
    <source>
        <dbReference type="EMBL" id="KAF0310295.1"/>
    </source>
</evidence>
<accession>A0A6A4WTY8</accession>
<evidence type="ECO:0000313" key="3">
    <source>
        <dbReference type="Proteomes" id="UP000440578"/>
    </source>
</evidence>
<evidence type="ECO:0000256" key="1">
    <source>
        <dbReference type="SAM" id="MobiDB-lite"/>
    </source>
</evidence>
<protein>
    <submittedName>
        <fullName evidence="2">Uncharacterized protein</fullName>
    </submittedName>
</protein>
<gene>
    <name evidence="2" type="ORF">FJT64_018680</name>
</gene>
<dbReference type="Proteomes" id="UP000440578">
    <property type="component" value="Unassembled WGS sequence"/>
</dbReference>
<sequence>MWNAGRWRQLIVAAAVTVVLCLVLTHRLSSGSARPADRAVPPPGPVACSALSIVCAADGPAQIPGAGDSQEAVLEALRSSHQHVVLAGHSRMRQVFEELPAVLGAELRTRADRPPPLPDSDDPRAPALATNDTCLAALPKTGWQPSNFWCSLAADWERVLFDFRWRHLTRALAELLERLAARPPHRLVIAHGLYQDGSTNSTVQLRADLRPLMAQLRQLQRRGTSVAWMLEAAKNGYTRYLGPASGHGLVVTNALLAETVLEAGVPLWSSHLPVVQHWLLSRCRRPQPGADNSVCEQQQLHTDPATNALMVSQLLEALTEREWSVS</sequence>
<proteinExistence type="predicted"/>
<dbReference type="EMBL" id="VIIS01000321">
    <property type="protein sequence ID" value="KAF0310295.1"/>
    <property type="molecule type" value="Genomic_DNA"/>
</dbReference>